<protein>
    <recommendedName>
        <fullName evidence="4">DUF4136 domain-containing protein</fullName>
    </recommendedName>
</protein>
<evidence type="ECO:0008006" key="4">
    <source>
        <dbReference type="Google" id="ProtNLM"/>
    </source>
</evidence>
<comment type="caution">
    <text evidence="2">The sequence shown here is derived from an EMBL/GenBank/DDBJ whole genome shotgun (WGS) entry which is preliminary data.</text>
</comment>
<dbReference type="Proteomes" id="UP000648801">
    <property type="component" value="Unassembled WGS sequence"/>
</dbReference>
<organism evidence="2 3">
    <name type="scientific">Edaphobacter acidisoli</name>
    <dbReference type="NCBI Taxonomy" id="2040573"/>
    <lineage>
        <taxon>Bacteria</taxon>
        <taxon>Pseudomonadati</taxon>
        <taxon>Acidobacteriota</taxon>
        <taxon>Terriglobia</taxon>
        <taxon>Terriglobales</taxon>
        <taxon>Acidobacteriaceae</taxon>
        <taxon>Edaphobacter</taxon>
    </lineage>
</organism>
<evidence type="ECO:0000313" key="2">
    <source>
        <dbReference type="EMBL" id="GGA64339.1"/>
    </source>
</evidence>
<evidence type="ECO:0000256" key="1">
    <source>
        <dbReference type="SAM" id="SignalP"/>
    </source>
</evidence>
<sequence length="162" mass="17456">MKRYALTAVLISCVMPIAAMSQSAGQVPVPSQFATAHNIFLAAGGAPALGNRAKLATNMSYDSMYHALETLTQYHLVANPASSDLAMETSIHVAVGNAGNQFNSVSLRLVVRDTKTQTLLWILDEPLDGAFREKTFQKNLDDAASHLAQDLKVLSEGREPQV</sequence>
<keyword evidence="3" id="KW-1185">Reference proteome</keyword>
<evidence type="ECO:0000313" key="3">
    <source>
        <dbReference type="Proteomes" id="UP000648801"/>
    </source>
</evidence>
<name>A0A916RPI0_9BACT</name>
<feature type="chain" id="PRO_5036951181" description="DUF4136 domain-containing protein" evidence="1">
    <location>
        <begin position="22"/>
        <end position="162"/>
    </location>
</feature>
<dbReference type="EMBL" id="BMJB01000001">
    <property type="protein sequence ID" value="GGA64339.1"/>
    <property type="molecule type" value="Genomic_DNA"/>
</dbReference>
<accession>A0A916RPI0</accession>
<dbReference type="AlphaFoldDB" id="A0A916RPI0"/>
<feature type="signal peptide" evidence="1">
    <location>
        <begin position="1"/>
        <end position="21"/>
    </location>
</feature>
<reference evidence="2" key="1">
    <citation type="journal article" date="2014" name="Int. J. Syst. Evol. Microbiol.">
        <title>Complete genome sequence of Corynebacterium casei LMG S-19264T (=DSM 44701T), isolated from a smear-ripened cheese.</title>
        <authorList>
            <consortium name="US DOE Joint Genome Institute (JGI-PGF)"/>
            <person name="Walter F."/>
            <person name="Albersmeier A."/>
            <person name="Kalinowski J."/>
            <person name="Ruckert C."/>
        </authorList>
    </citation>
    <scope>NUCLEOTIDE SEQUENCE</scope>
    <source>
        <strain evidence="2">CGMCC 1.15447</strain>
    </source>
</reference>
<gene>
    <name evidence="2" type="ORF">GCM10011507_14920</name>
</gene>
<keyword evidence="1" id="KW-0732">Signal</keyword>
<reference evidence="2" key="2">
    <citation type="submission" date="2020-09" db="EMBL/GenBank/DDBJ databases">
        <authorList>
            <person name="Sun Q."/>
            <person name="Zhou Y."/>
        </authorList>
    </citation>
    <scope>NUCLEOTIDE SEQUENCE</scope>
    <source>
        <strain evidence="2">CGMCC 1.15447</strain>
    </source>
</reference>
<proteinExistence type="predicted"/>